<reference evidence="7 8" key="1">
    <citation type="submission" date="2020-10" db="EMBL/GenBank/DDBJ databases">
        <title>The Coptis chinensis genome and diversification of protoberbering-type alkaloids.</title>
        <authorList>
            <person name="Wang B."/>
            <person name="Shu S."/>
            <person name="Song C."/>
            <person name="Liu Y."/>
        </authorList>
    </citation>
    <scope>NUCLEOTIDE SEQUENCE [LARGE SCALE GENOMIC DNA]</scope>
    <source>
        <strain evidence="7">HL-2020</strain>
        <tissue evidence="7">Leaf</tissue>
    </source>
</reference>
<dbReference type="GO" id="GO:0035251">
    <property type="term" value="F:UDP-glucosyltransferase activity"/>
    <property type="evidence" value="ECO:0007669"/>
    <property type="project" value="TreeGrafter"/>
</dbReference>
<evidence type="ECO:0000256" key="5">
    <source>
        <dbReference type="RuleBase" id="RU362057"/>
    </source>
</evidence>
<keyword evidence="3 4" id="KW-0808">Transferase</keyword>
<dbReference type="AlphaFoldDB" id="A0A835IQW0"/>
<dbReference type="Proteomes" id="UP000631114">
    <property type="component" value="Unassembled WGS sequence"/>
</dbReference>
<dbReference type="InterPro" id="IPR035595">
    <property type="entry name" value="UDP_glycos_trans_CS"/>
</dbReference>
<evidence type="ECO:0000259" key="6">
    <source>
        <dbReference type="Pfam" id="PF26168"/>
    </source>
</evidence>
<dbReference type="Pfam" id="PF26168">
    <property type="entry name" value="Glyco_transf_N"/>
    <property type="match status" value="1"/>
</dbReference>
<comment type="similarity">
    <text evidence="1 4">Belongs to the UDP-glycosyltransferase family.</text>
</comment>
<dbReference type="Pfam" id="PF00201">
    <property type="entry name" value="UDPGT"/>
    <property type="match status" value="1"/>
</dbReference>
<evidence type="ECO:0000256" key="2">
    <source>
        <dbReference type="ARBA" id="ARBA00022676"/>
    </source>
</evidence>
<evidence type="ECO:0000256" key="4">
    <source>
        <dbReference type="RuleBase" id="RU003718"/>
    </source>
</evidence>
<evidence type="ECO:0000313" key="8">
    <source>
        <dbReference type="Proteomes" id="UP000631114"/>
    </source>
</evidence>
<sequence>MARRGGETVVIFPFMAQGHQNPFLALARLIEQRKVYTIIFVSTPLNIQKLKSSIPSDTSITFAELQFCSTDYGLPPDTENTDTLTLELIARLLEASESLQAPFKQLLLDITKQDGRAPLCIIADMFFGWTVDVANELGIFHSVFIAGSGYGMSFYFSLTFNMSQFRNDAEEFILTDFPEAPPVHRSQVSNDFLGTDGTEPWCLFRLRQFYLCLQSDCILLNTIEGLEKSRIAYFRSKTGGRPVWSIGPACTSVLEKNEDYKSEGTRKLMNVSSNNYLEWLNRHPPGSVLYVCFGSQGSILPSQMMELAMGLEASNKAFIWVVRPPFGFSVTDKIRREWLPEGFEDRIRDKGQGLLVYRWAQQLEILSHASTGAFMSHCGWNSVLESLSYGVPIIGWPLFGDQFFNSQMLEKEAGVCVEIARGINSNIIGYKRIAEAISTVMGKTEKGEEIRRKACEVQEMMQEAITDCNGFKGSSVKALDEFFNSAISTRNSKSSAMKRM</sequence>
<dbReference type="InterPro" id="IPR058980">
    <property type="entry name" value="Glyco_transf_N"/>
</dbReference>
<organism evidence="7 8">
    <name type="scientific">Coptis chinensis</name>
    <dbReference type="NCBI Taxonomy" id="261450"/>
    <lineage>
        <taxon>Eukaryota</taxon>
        <taxon>Viridiplantae</taxon>
        <taxon>Streptophyta</taxon>
        <taxon>Embryophyta</taxon>
        <taxon>Tracheophyta</taxon>
        <taxon>Spermatophyta</taxon>
        <taxon>Magnoliopsida</taxon>
        <taxon>Ranunculales</taxon>
        <taxon>Ranunculaceae</taxon>
        <taxon>Coptidoideae</taxon>
        <taxon>Coptis</taxon>
    </lineage>
</organism>
<keyword evidence="8" id="KW-1185">Reference proteome</keyword>
<evidence type="ECO:0000256" key="1">
    <source>
        <dbReference type="ARBA" id="ARBA00009995"/>
    </source>
</evidence>
<comment type="caution">
    <text evidence="7">The sequence shown here is derived from an EMBL/GenBank/DDBJ whole genome shotgun (WGS) entry which is preliminary data.</text>
</comment>
<gene>
    <name evidence="7" type="ORF">IFM89_027588</name>
</gene>
<feature type="domain" description="Glycosyltransferase N-terminal" evidence="6">
    <location>
        <begin position="8"/>
        <end position="248"/>
    </location>
</feature>
<dbReference type="CDD" id="cd03784">
    <property type="entry name" value="GT1_Gtf-like"/>
    <property type="match status" value="1"/>
</dbReference>
<dbReference type="SUPFAM" id="SSF53756">
    <property type="entry name" value="UDP-Glycosyltransferase/glycogen phosphorylase"/>
    <property type="match status" value="1"/>
</dbReference>
<keyword evidence="2 4" id="KW-0328">Glycosyltransferase</keyword>
<accession>A0A835IQW0</accession>
<dbReference type="EC" id="2.4.1.-" evidence="5"/>
<name>A0A835IQW0_9MAGN</name>
<proteinExistence type="inferred from homology"/>
<dbReference type="EMBL" id="JADFTS010000002">
    <property type="protein sequence ID" value="KAF9621734.1"/>
    <property type="molecule type" value="Genomic_DNA"/>
</dbReference>
<evidence type="ECO:0000256" key="3">
    <source>
        <dbReference type="ARBA" id="ARBA00022679"/>
    </source>
</evidence>
<protein>
    <recommendedName>
        <fullName evidence="5">Glycosyltransferase</fullName>
        <ecNumber evidence="5">2.4.1.-</ecNumber>
    </recommendedName>
</protein>
<dbReference type="PROSITE" id="PS00375">
    <property type="entry name" value="UDPGT"/>
    <property type="match status" value="1"/>
</dbReference>
<dbReference type="FunFam" id="3.40.50.2000:FF:000064">
    <property type="entry name" value="Glycosyltransferase"/>
    <property type="match status" value="1"/>
</dbReference>
<dbReference type="Gene3D" id="3.40.50.2000">
    <property type="entry name" value="Glycogen Phosphorylase B"/>
    <property type="match status" value="2"/>
</dbReference>
<dbReference type="PANTHER" id="PTHR48047:SF61">
    <property type="entry name" value="OS04G0273600 PROTEIN"/>
    <property type="match status" value="1"/>
</dbReference>
<dbReference type="InterPro" id="IPR002213">
    <property type="entry name" value="UDP_glucos_trans"/>
</dbReference>
<dbReference type="FunFam" id="3.40.50.2000:FF:000103">
    <property type="entry name" value="Glycosyltransferase"/>
    <property type="match status" value="1"/>
</dbReference>
<evidence type="ECO:0000313" key="7">
    <source>
        <dbReference type="EMBL" id="KAF9621734.1"/>
    </source>
</evidence>
<dbReference type="PANTHER" id="PTHR48047">
    <property type="entry name" value="GLYCOSYLTRANSFERASE"/>
    <property type="match status" value="1"/>
</dbReference>
<dbReference type="OrthoDB" id="5835829at2759"/>